<evidence type="ECO:0000256" key="2">
    <source>
        <dbReference type="ARBA" id="ARBA00005983"/>
    </source>
</evidence>
<evidence type="ECO:0000256" key="9">
    <source>
        <dbReference type="ARBA" id="ARBA00023209"/>
    </source>
</evidence>
<dbReference type="OrthoDB" id="142078at2"/>
<dbReference type="Gene3D" id="2.60.200.40">
    <property type="match status" value="1"/>
</dbReference>
<dbReference type="PROSITE" id="PS50146">
    <property type="entry name" value="DAGK"/>
    <property type="match status" value="1"/>
</dbReference>
<dbReference type="Proteomes" id="UP000182347">
    <property type="component" value="Unassembled WGS sequence"/>
</dbReference>
<evidence type="ECO:0000256" key="3">
    <source>
        <dbReference type="ARBA" id="ARBA00022516"/>
    </source>
</evidence>
<dbReference type="SMART" id="SM00046">
    <property type="entry name" value="DAGKc"/>
    <property type="match status" value="1"/>
</dbReference>
<feature type="domain" description="DAGKc" evidence="11">
    <location>
        <begin position="2"/>
        <end position="132"/>
    </location>
</feature>
<evidence type="ECO:0000256" key="4">
    <source>
        <dbReference type="ARBA" id="ARBA00022679"/>
    </source>
</evidence>
<dbReference type="AlphaFoldDB" id="A0A1G9WTG4"/>
<keyword evidence="7" id="KW-0067">ATP-binding</keyword>
<dbReference type="InterPro" id="IPR001206">
    <property type="entry name" value="Diacylglycerol_kinase_cat_dom"/>
</dbReference>
<proteinExistence type="inferred from homology"/>
<keyword evidence="6 12" id="KW-0418">Kinase</keyword>
<sequence length="298" mass="32981">MNRFESGLFLYNGNKKEEAGQNLQQVLPVLAKAISSLHVIQTTSLEELHETCKEYASEVDVIIILGGDGTIHECINAIAGLEKRPAVAVLPGGTCNDFSRMLGMPQNMRQAAEAIVNGQTRAVDIGQSDSRYFLNFWGIGLVTETSINIDKEQKRRLGVLSYFLSALRTINQADSFGYRIKADGEEIEGEAVLIVVLNGKYIGTQEIPVWTITPQDGKLDVLIVKNSSLAMFRELMMMNQEDVDTEALTELSHLQVSQAEIEVKGQEERQIDMDGEIVDNVPASIRVLPAHVNMIFNL</sequence>
<evidence type="ECO:0000256" key="1">
    <source>
        <dbReference type="ARBA" id="ARBA00001946"/>
    </source>
</evidence>
<protein>
    <submittedName>
        <fullName evidence="12">Lipid kinase, YegS/Rv2252/BmrU family</fullName>
    </submittedName>
</protein>
<keyword evidence="4" id="KW-0808">Transferase</keyword>
<dbReference type="GO" id="GO:0005886">
    <property type="term" value="C:plasma membrane"/>
    <property type="evidence" value="ECO:0007669"/>
    <property type="project" value="TreeGrafter"/>
</dbReference>
<keyword evidence="3" id="KW-0444">Lipid biosynthesis</keyword>
<keyword evidence="10" id="KW-1208">Phospholipid metabolism</keyword>
<dbReference type="EMBL" id="FNHF01000006">
    <property type="protein sequence ID" value="SDM87436.1"/>
    <property type="molecule type" value="Genomic_DNA"/>
</dbReference>
<keyword evidence="13" id="KW-1185">Reference proteome</keyword>
<evidence type="ECO:0000256" key="5">
    <source>
        <dbReference type="ARBA" id="ARBA00022741"/>
    </source>
</evidence>
<evidence type="ECO:0000256" key="10">
    <source>
        <dbReference type="ARBA" id="ARBA00023264"/>
    </source>
</evidence>
<dbReference type="InterPro" id="IPR050187">
    <property type="entry name" value="Lipid_Phosphate_FormReg"/>
</dbReference>
<dbReference type="Pfam" id="PF00781">
    <property type="entry name" value="DAGK_cat"/>
    <property type="match status" value="1"/>
</dbReference>
<dbReference type="Pfam" id="PF19279">
    <property type="entry name" value="YegS_C"/>
    <property type="match status" value="1"/>
</dbReference>
<dbReference type="GO" id="GO:0004143">
    <property type="term" value="F:ATP-dependent diacylglycerol kinase activity"/>
    <property type="evidence" value="ECO:0007669"/>
    <property type="project" value="TreeGrafter"/>
</dbReference>
<dbReference type="Gene3D" id="3.40.50.10330">
    <property type="entry name" value="Probable inorganic polyphosphate/atp-NAD kinase, domain 1"/>
    <property type="match status" value="1"/>
</dbReference>
<gene>
    <name evidence="12" type="ORF">SAMN05216244_3608</name>
</gene>
<dbReference type="GO" id="GO:0008654">
    <property type="term" value="P:phospholipid biosynthetic process"/>
    <property type="evidence" value="ECO:0007669"/>
    <property type="project" value="UniProtKB-KW"/>
</dbReference>
<reference evidence="13" key="1">
    <citation type="submission" date="2016-10" db="EMBL/GenBank/DDBJ databases">
        <authorList>
            <person name="Varghese N."/>
            <person name="Submissions S."/>
        </authorList>
    </citation>
    <scope>NUCLEOTIDE SEQUENCE [LARGE SCALE GENOMIC DNA]</scope>
    <source>
        <strain evidence="13">CGMCC 1.6199</strain>
    </source>
</reference>
<accession>A0A1G9WTG4</accession>
<evidence type="ECO:0000256" key="6">
    <source>
        <dbReference type="ARBA" id="ARBA00022777"/>
    </source>
</evidence>
<dbReference type="STRING" id="482461.SAMN05216244_3608"/>
<keyword evidence="9" id="KW-0594">Phospholipid biosynthesis</keyword>
<organism evidence="12 13">
    <name type="scientific">Sediminibacillus halophilus</name>
    <dbReference type="NCBI Taxonomy" id="482461"/>
    <lineage>
        <taxon>Bacteria</taxon>
        <taxon>Bacillati</taxon>
        <taxon>Bacillota</taxon>
        <taxon>Bacilli</taxon>
        <taxon>Bacillales</taxon>
        <taxon>Bacillaceae</taxon>
        <taxon>Sediminibacillus</taxon>
    </lineage>
</organism>
<keyword evidence="5" id="KW-0547">Nucleotide-binding</keyword>
<dbReference type="InterPro" id="IPR016064">
    <property type="entry name" value="NAD/diacylglycerol_kinase_sf"/>
</dbReference>
<comment type="similarity">
    <text evidence="2">Belongs to the diacylglycerol/lipid kinase family.</text>
</comment>
<evidence type="ECO:0000259" key="11">
    <source>
        <dbReference type="PROSITE" id="PS50146"/>
    </source>
</evidence>
<evidence type="ECO:0000256" key="7">
    <source>
        <dbReference type="ARBA" id="ARBA00022840"/>
    </source>
</evidence>
<evidence type="ECO:0000256" key="8">
    <source>
        <dbReference type="ARBA" id="ARBA00023098"/>
    </source>
</evidence>
<comment type="cofactor">
    <cofactor evidence="1">
        <name>Mg(2+)</name>
        <dbReference type="ChEBI" id="CHEBI:18420"/>
    </cofactor>
</comment>
<dbReference type="GO" id="GO:0005524">
    <property type="term" value="F:ATP binding"/>
    <property type="evidence" value="ECO:0007669"/>
    <property type="project" value="UniProtKB-KW"/>
</dbReference>
<name>A0A1G9WTG4_9BACI</name>
<dbReference type="PANTHER" id="PTHR12358:SF107">
    <property type="entry name" value="LIPID KINASE BMRU-RELATED"/>
    <property type="match status" value="1"/>
</dbReference>
<dbReference type="NCBIfam" id="TIGR00147">
    <property type="entry name" value="YegS/Rv2252/BmrU family lipid kinase"/>
    <property type="match status" value="1"/>
</dbReference>
<keyword evidence="8" id="KW-0443">Lipid metabolism</keyword>
<dbReference type="InterPro" id="IPR017438">
    <property type="entry name" value="ATP-NAD_kinase_N"/>
</dbReference>
<dbReference type="InterPro" id="IPR045540">
    <property type="entry name" value="YegS/DAGK_C"/>
</dbReference>
<evidence type="ECO:0000313" key="12">
    <source>
        <dbReference type="EMBL" id="SDM87436.1"/>
    </source>
</evidence>
<evidence type="ECO:0000313" key="13">
    <source>
        <dbReference type="Proteomes" id="UP000182347"/>
    </source>
</evidence>
<dbReference type="PANTHER" id="PTHR12358">
    <property type="entry name" value="SPHINGOSINE KINASE"/>
    <property type="match status" value="1"/>
</dbReference>
<dbReference type="SUPFAM" id="SSF111331">
    <property type="entry name" value="NAD kinase/diacylglycerol kinase-like"/>
    <property type="match status" value="1"/>
</dbReference>
<dbReference type="InterPro" id="IPR005218">
    <property type="entry name" value="Diacylglycerol/lipid_kinase"/>
</dbReference>